<evidence type="ECO:0000313" key="4">
    <source>
        <dbReference type="EMBL" id="ORW98485.1"/>
    </source>
</evidence>
<evidence type="ECO:0000259" key="3">
    <source>
        <dbReference type="Pfam" id="PF12484"/>
    </source>
</evidence>
<proteinExistence type="inferred from homology"/>
<dbReference type="FunFam" id="1.20.1260.20:FF:000001">
    <property type="entry name" value="PPE family protein PPE41"/>
    <property type="match status" value="1"/>
</dbReference>
<dbReference type="PANTHER" id="PTHR46766">
    <property type="entry name" value="GLUTAMINE-RICH PROTEIN 2"/>
    <property type="match status" value="1"/>
</dbReference>
<dbReference type="Gene3D" id="1.20.1260.20">
    <property type="entry name" value="PPE superfamily"/>
    <property type="match status" value="1"/>
</dbReference>
<evidence type="ECO:0000313" key="5">
    <source>
        <dbReference type="Proteomes" id="UP000193317"/>
    </source>
</evidence>
<protein>
    <recommendedName>
        <fullName evidence="6">PPE family protein</fullName>
    </recommendedName>
</protein>
<evidence type="ECO:0000256" key="1">
    <source>
        <dbReference type="ARBA" id="ARBA00010652"/>
    </source>
</evidence>
<comment type="caution">
    <text evidence="4">The sequence shown here is derived from an EMBL/GenBank/DDBJ whole genome shotgun (WGS) entry which is preliminary data.</text>
</comment>
<name>A0A1X2EDK4_MYCSZ</name>
<gene>
    <name evidence="4" type="ORF">AWC27_03615</name>
</gene>
<feature type="domain" description="PPE" evidence="2">
    <location>
        <begin position="4"/>
        <end position="167"/>
    </location>
</feature>
<evidence type="ECO:0008006" key="6">
    <source>
        <dbReference type="Google" id="ProtNLM"/>
    </source>
</evidence>
<dbReference type="OrthoDB" id="4753779at2"/>
<accession>A0A1X2EDK4</accession>
<dbReference type="InterPro" id="IPR000030">
    <property type="entry name" value="PPE_dom"/>
</dbReference>
<evidence type="ECO:0000259" key="2">
    <source>
        <dbReference type="Pfam" id="PF00823"/>
    </source>
</evidence>
<dbReference type="AlphaFoldDB" id="A0A1X2EDK4"/>
<feature type="domain" description="PPE family C-terminal" evidence="3">
    <location>
        <begin position="247"/>
        <end position="314"/>
    </location>
</feature>
<sequence length="371" mass="37434">MNFDFGILPPEINSGRIYCGPGSGPLLASAAAWDALAAELDVMATHYSTVVAELTDDPWRGPASTSMAGAATRDVAWMRQTAALATQAANQAKAAAGAYEAAFAMTVPPPVIAANRALKAGLTSTNFLGQNTPAIAATEAQYGEMWAQDVVAMHRYAVSSASASKLTPFATPPQTAKVSASTIGQIITNVDLLATDLIFTANLAVASASLGVATASFARTSATDTNTGAGSQQRLVAYSGKASGVIANTGRAATVGRLSVPPSWGYSPAIRQLAAVVPSTIAQPAPGPANDLVLANLAGSTLGGLTTRGGFPARTAPSVRRTAHQTTASTQVATQICAADIPEKLAVALAAMPGATVVLIPPSPPATPRGL</sequence>
<dbReference type="Pfam" id="PF12484">
    <property type="entry name" value="PPE-SVP"/>
    <property type="match status" value="1"/>
</dbReference>
<dbReference type="Proteomes" id="UP000193317">
    <property type="component" value="Unassembled WGS sequence"/>
</dbReference>
<dbReference type="PANTHER" id="PTHR46766:SF1">
    <property type="entry name" value="GLUTAMINE-RICH PROTEIN 2"/>
    <property type="match status" value="1"/>
</dbReference>
<reference evidence="4 5" key="1">
    <citation type="submission" date="2016-01" db="EMBL/GenBank/DDBJ databases">
        <title>The new phylogeny of the genus Mycobacterium.</title>
        <authorList>
            <person name="Tarcisio F."/>
            <person name="Conor M."/>
            <person name="Antonella G."/>
            <person name="Elisabetta G."/>
            <person name="Giulia F.S."/>
            <person name="Sara T."/>
            <person name="Anna F."/>
            <person name="Clotilde B."/>
            <person name="Roberto B."/>
            <person name="Veronica D.S."/>
            <person name="Fabio R."/>
            <person name="Monica P."/>
            <person name="Olivier J."/>
            <person name="Enrico T."/>
            <person name="Nicola S."/>
        </authorList>
    </citation>
    <scope>NUCLEOTIDE SEQUENCE [LARGE SCALE GENOMIC DNA]</scope>
    <source>
        <strain evidence="4 5">DSM 44166</strain>
    </source>
</reference>
<dbReference type="Pfam" id="PF00823">
    <property type="entry name" value="PPE"/>
    <property type="match status" value="1"/>
</dbReference>
<dbReference type="EMBL" id="LQPW01000120">
    <property type="protein sequence ID" value="ORW98485.1"/>
    <property type="molecule type" value="Genomic_DNA"/>
</dbReference>
<keyword evidence="5" id="KW-1185">Reference proteome</keyword>
<comment type="similarity">
    <text evidence="1">Belongs to the mycobacterial PPE family.</text>
</comment>
<dbReference type="RefSeq" id="WP_085671482.1">
    <property type="nucleotide sequence ID" value="NZ_LQPW01000120.1"/>
</dbReference>
<organism evidence="4 5">
    <name type="scientific">Mycobacterium szulgai</name>
    <dbReference type="NCBI Taxonomy" id="1787"/>
    <lineage>
        <taxon>Bacteria</taxon>
        <taxon>Bacillati</taxon>
        <taxon>Actinomycetota</taxon>
        <taxon>Actinomycetes</taxon>
        <taxon>Mycobacteriales</taxon>
        <taxon>Mycobacteriaceae</taxon>
        <taxon>Mycobacterium</taxon>
    </lineage>
</organism>
<dbReference type="SUPFAM" id="SSF140459">
    <property type="entry name" value="PE/PPE dimer-like"/>
    <property type="match status" value="1"/>
</dbReference>
<dbReference type="InterPro" id="IPR038332">
    <property type="entry name" value="PPE_sf"/>
</dbReference>
<dbReference type="GO" id="GO:0052572">
    <property type="term" value="P:response to host immune response"/>
    <property type="evidence" value="ECO:0007669"/>
    <property type="project" value="TreeGrafter"/>
</dbReference>
<dbReference type="InterPro" id="IPR022171">
    <property type="entry name" value="PPE_C"/>
</dbReference>